<accession>A0ABQ4YWS6</accession>
<proteinExistence type="predicted"/>
<name>A0ABQ4YWS6_9ASTR</name>
<dbReference type="EMBL" id="BQNB010010722">
    <property type="protein sequence ID" value="GJS81098.1"/>
    <property type="molecule type" value="Genomic_DNA"/>
</dbReference>
<reference evidence="1" key="2">
    <citation type="submission" date="2022-01" db="EMBL/GenBank/DDBJ databases">
        <authorList>
            <person name="Yamashiro T."/>
            <person name="Shiraishi A."/>
            <person name="Satake H."/>
            <person name="Nakayama K."/>
        </authorList>
    </citation>
    <scope>NUCLEOTIDE SEQUENCE</scope>
</reference>
<protein>
    <submittedName>
        <fullName evidence="1">Uncharacterized protein</fullName>
    </submittedName>
</protein>
<dbReference type="Proteomes" id="UP001151760">
    <property type="component" value="Unassembled WGS sequence"/>
</dbReference>
<sequence length="290" mass="32521">MAEALQVTILNACDRGIFKDKSRLFGVGFPCKRGDFGGLLAWMVHGSLPFNYLGLLVGGQMRLSGSWQGIIGQFQNHLSSWKAKSLLSSKGMVVVLANLVAHTITVAFGWASSKMEINYKVKDTGKKVNQTWVGEWSWHIPPRRRAQDDLVALSSLLNAIVFSCNGYDKWFWSYDASECFKASLNRLATRPNLIARRVALPSSNCSLCELEVEDVENILVKSHNVVILVIQVLHVYFADFTKNNTLTGNTRSDVASLEQIRRILLDGYSVLDVRIVFFIFLRLSSIMHAF</sequence>
<dbReference type="PANTHER" id="PTHR33116:SF78">
    <property type="entry name" value="OS12G0587133 PROTEIN"/>
    <property type="match status" value="1"/>
</dbReference>
<organism evidence="1 2">
    <name type="scientific">Tanacetum coccineum</name>
    <dbReference type="NCBI Taxonomy" id="301880"/>
    <lineage>
        <taxon>Eukaryota</taxon>
        <taxon>Viridiplantae</taxon>
        <taxon>Streptophyta</taxon>
        <taxon>Embryophyta</taxon>
        <taxon>Tracheophyta</taxon>
        <taxon>Spermatophyta</taxon>
        <taxon>Magnoliopsida</taxon>
        <taxon>eudicotyledons</taxon>
        <taxon>Gunneridae</taxon>
        <taxon>Pentapetalae</taxon>
        <taxon>asterids</taxon>
        <taxon>campanulids</taxon>
        <taxon>Asterales</taxon>
        <taxon>Asteraceae</taxon>
        <taxon>Asteroideae</taxon>
        <taxon>Anthemideae</taxon>
        <taxon>Anthemidinae</taxon>
        <taxon>Tanacetum</taxon>
    </lineage>
</organism>
<evidence type="ECO:0000313" key="2">
    <source>
        <dbReference type="Proteomes" id="UP001151760"/>
    </source>
</evidence>
<gene>
    <name evidence="1" type="ORF">Tco_0747639</name>
</gene>
<dbReference type="PANTHER" id="PTHR33116">
    <property type="entry name" value="REVERSE TRANSCRIPTASE ZINC-BINDING DOMAIN-CONTAINING PROTEIN-RELATED-RELATED"/>
    <property type="match status" value="1"/>
</dbReference>
<comment type="caution">
    <text evidence="1">The sequence shown here is derived from an EMBL/GenBank/DDBJ whole genome shotgun (WGS) entry which is preliminary data.</text>
</comment>
<keyword evidence="2" id="KW-1185">Reference proteome</keyword>
<reference evidence="1" key="1">
    <citation type="journal article" date="2022" name="Int. J. Mol. Sci.">
        <title>Draft Genome of Tanacetum Coccineum: Genomic Comparison of Closely Related Tanacetum-Family Plants.</title>
        <authorList>
            <person name="Yamashiro T."/>
            <person name="Shiraishi A."/>
            <person name="Nakayama K."/>
            <person name="Satake H."/>
        </authorList>
    </citation>
    <scope>NUCLEOTIDE SEQUENCE</scope>
</reference>
<evidence type="ECO:0000313" key="1">
    <source>
        <dbReference type="EMBL" id="GJS81098.1"/>
    </source>
</evidence>